<dbReference type="Gene3D" id="3.40.630.30">
    <property type="match status" value="1"/>
</dbReference>
<evidence type="ECO:0000313" key="7">
    <source>
        <dbReference type="Proteomes" id="UP000006640"/>
    </source>
</evidence>
<dbReference type="InterPro" id="IPR016181">
    <property type="entry name" value="Acyl_CoA_acyltransferase"/>
</dbReference>
<gene>
    <name evidence="6" type="ordered locus">Tbis_3457</name>
</gene>
<dbReference type="KEGG" id="tbi:Tbis_3457"/>
<dbReference type="Proteomes" id="UP000006640">
    <property type="component" value="Chromosome"/>
</dbReference>
<dbReference type="SMART" id="SM01006">
    <property type="entry name" value="AlcB"/>
    <property type="match status" value="1"/>
</dbReference>
<dbReference type="AlphaFoldDB" id="D6Y9W5"/>
<evidence type="ECO:0000256" key="1">
    <source>
        <dbReference type="ARBA" id="ARBA00003818"/>
    </source>
</evidence>
<organism evidence="6 7">
    <name type="scientific">Thermobispora bispora (strain ATCC 19993 / DSM 43833 / CBS 139.67 / JCM 10125 / KCTC 9307 / NBRC 14880 / R51)</name>
    <dbReference type="NCBI Taxonomy" id="469371"/>
    <lineage>
        <taxon>Bacteria</taxon>
        <taxon>Bacillati</taxon>
        <taxon>Actinomycetota</taxon>
        <taxon>Actinomycetes</taxon>
        <taxon>Streptosporangiales</taxon>
        <taxon>Streptosporangiaceae</taxon>
        <taxon>Thermobispora</taxon>
    </lineage>
</organism>
<keyword evidence="7" id="KW-1185">Reference proteome</keyword>
<protein>
    <recommendedName>
        <fullName evidence="3">Lysine N-acyltransferase MbtK</fullName>
    </recommendedName>
    <alternativeName>
        <fullName evidence="4">Mycobactin synthase protein K</fullName>
    </alternativeName>
</protein>
<dbReference type="Pfam" id="PF13523">
    <property type="entry name" value="Acetyltransf_8"/>
    <property type="match status" value="1"/>
</dbReference>
<dbReference type="UniPathway" id="UPA00011"/>
<dbReference type="InterPro" id="IPR019432">
    <property type="entry name" value="Acyltransferase_MbtK/IucB-like"/>
</dbReference>
<feature type="domain" description="Acyltransferase MbtK/IucB-like conserved" evidence="5">
    <location>
        <begin position="30"/>
        <end position="78"/>
    </location>
</feature>
<evidence type="ECO:0000313" key="6">
    <source>
        <dbReference type="EMBL" id="ADG90146.1"/>
    </source>
</evidence>
<dbReference type="GO" id="GO:0019290">
    <property type="term" value="P:siderophore biosynthetic process"/>
    <property type="evidence" value="ECO:0007669"/>
    <property type="project" value="InterPro"/>
</dbReference>
<comment type="pathway">
    <text evidence="2">Siderophore biosynthesis; mycobactin biosynthesis.</text>
</comment>
<dbReference type="RefSeq" id="WP_013133679.1">
    <property type="nucleotide sequence ID" value="NC_014165.1"/>
</dbReference>
<dbReference type="OrthoDB" id="5177616at2"/>
<dbReference type="GO" id="GO:0016410">
    <property type="term" value="F:N-acyltransferase activity"/>
    <property type="evidence" value="ECO:0007669"/>
    <property type="project" value="TreeGrafter"/>
</dbReference>
<dbReference type="PANTHER" id="PTHR31438:SF1">
    <property type="entry name" value="LYSINE N-ACYLTRANSFERASE C17G9.06C-RELATED"/>
    <property type="match status" value="1"/>
</dbReference>
<proteinExistence type="predicted"/>
<dbReference type="STRING" id="469371.Tbis_3457"/>
<accession>D6Y9W5</accession>
<comment type="function">
    <text evidence="1">Acyltransferase required for the direct transfer of medium- to long-chain fatty acyl moieties from a carrier protein (MbtL) on to the epsilon-amino group of lysine residue in the mycobactin core.</text>
</comment>
<evidence type="ECO:0000256" key="3">
    <source>
        <dbReference type="ARBA" id="ARBA00020586"/>
    </source>
</evidence>
<evidence type="ECO:0000259" key="5">
    <source>
        <dbReference type="SMART" id="SM01006"/>
    </source>
</evidence>
<dbReference type="PANTHER" id="PTHR31438">
    <property type="entry name" value="LYSINE N-ACYLTRANSFERASE C17G9.06C-RELATED"/>
    <property type="match status" value="1"/>
</dbReference>
<evidence type="ECO:0000256" key="2">
    <source>
        <dbReference type="ARBA" id="ARBA00005102"/>
    </source>
</evidence>
<dbReference type="eggNOG" id="COG1670">
    <property type="taxonomic scope" value="Bacteria"/>
</dbReference>
<evidence type="ECO:0000256" key="4">
    <source>
        <dbReference type="ARBA" id="ARBA00031122"/>
    </source>
</evidence>
<dbReference type="HOGENOM" id="CLU_039848_5_0_11"/>
<reference evidence="6 7" key="1">
    <citation type="submission" date="2010-01" db="EMBL/GenBank/DDBJ databases">
        <title>The complete genome of Thermobispora bispora DSM 43833.</title>
        <authorList>
            <consortium name="US DOE Joint Genome Institute (JGI-PGF)"/>
            <person name="Lucas S."/>
            <person name="Copeland A."/>
            <person name="Lapidus A."/>
            <person name="Glavina del Rio T."/>
            <person name="Dalin E."/>
            <person name="Tice H."/>
            <person name="Bruce D."/>
            <person name="Goodwin L."/>
            <person name="Pitluck S."/>
            <person name="Kyrpides N."/>
            <person name="Mavromatis K."/>
            <person name="Ivanova N."/>
            <person name="Mikhailova N."/>
            <person name="Chertkov O."/>
            <person name="Brettin T."/>
            <person name="Detter J.C."/>
            <person name="Han C."/>
            <person name="Larimer F."/>
            <person name="Land M."/>
            <person name="Hauser L."/>
            <person name="Markowitz V."/>
            <person name="Cheng J.-F."/>
            <person name="Hugenholtz P."/>
            <person name="Woyke T."/>
            <person name="Wu D."/>
            <person name="Jando M."/>
            <person name="Schneider S."/>
            <person name="Klenk H.-P."/>
            <person name="Eisen J.A."/>
        </authorList>
    </citation>
    <scope>NUCLEOTIDE SEQUENCE [LARGE SCALE GENOMIC DNA]</scope>
    <source>
        <strain evidence="7">ATCC 19993 / DSM 43833 / CBS 139.67 / JCM 10125 / KCTC 9307 / NBRC 14880 / R51</strain>
    </source>
</reference>
<dbReference type="EMBL" id="CP001874">
    <property type="protein sequence ID" value="ADG90146.1"/>
    <property type="molecule type" value="Genomic_DNA"/>
</dbReference>
<name>D6Y9W5_THEBD</name>
<sequence>MTTEPRAASPAQRRAVFERTVDGFGTVRLVPVVPEADAGLIHGWVTQERARFWGMLDADRDRVLEIYGYLDGLSTHHAYLVLRDGRPVALFQTYEPEHDPVGERYEVRPGDFGVHFLVGPAEGGREPGFTGTLCAVLLEFVFADPGRKRIVAEPDVRNEKMITRLLRTGFELGPEIDLPGKRARLCFFRRETYEALRAESAATGGAH</sequence>
<dbReference type="SUPFAM" id="SSF55729">
    <property type="entry name" value="Acyl-CoA N-acyltransferases (Nat)"/>
    <property type="match status" value="1"/>
</dbReference>